<evidence type="ECO:0000256" key="4">
    <source>
        <dbReference type="PROSITE-ProRule" id="PRU00277"/>
    </source>
</evidence>
<feature type="transmembrane region" description="Helical" evidence="7">
    <location>
        <begin position="89"/>
        <end position="110"/>
    </location>
</feature>
<dbReference type="Proteomes" id="UP000809587">
    <property type="component" value="Unassembled WGS sequence"/>
</dbReference>
<name>A0ABS2JCW5_9ACTN</name>
<evidence type="ECO:0000259" key="8">
    <source>
        <dbReference type="PROSITE" id="PS50059"/>
    </source>
</evidence>
<dbReference type="PROSITE" id="PS50059">
    <property type="entry name" value="FKBP_PPIASE"/>
    <property type="match status" value="1"/>
</dbReference>
<evidence type="ECO:0000256" key="5">
    <source>
        <dbReference type="RuleBase" id="RU003915"/>
    </source>
</evidence>
<gene>
    <name evidence="9" type="ORF">JQN84_14150</name>
</gene>
<evidence type="ECO:0000256" key="1">
    <source>
        <dbReference type="ARBA" id="ARBA00000971"/>
    </source>
</evidence>
<sequence>MCRHDPARSGTPRAGDGPPSASIRVPCALATEPGRRAGHPHQQGVEDVSERTENRSAGQGQAPETKAQRRLAAQLAAQKAAEKRKRRQAWLGAVAGVAVIAVIVGVFVVVRNGEKDDPKPAAAPAGCTGDFPKLPDGADQALCTKPQATKGEGELTGLKATPLIRGTGPAAQAGQQITVNYVGVSYKTGEEFDASWKRSEPFTFGLGQGNVIPGWDQGMQGQTVGSRVQLDIPADLAYGDTPQRPGAPSGPLRFIVDVLAVQ</sequence>
<comment type="caution">
    <text evidence="9">The sequence shown here is derived from an EMBL/GenBank/DDBJ whole genome shotgun (WGS) entry which is preliminary data.</text>
</comment>
<dbReference type="PANTHER" id="PTHR45779:SF7">
    <property type="entry name" value="PEPTIDYLPROLYL ISOMERASE"/>
    <property type="match status" value="1"/>
</dbReference>
<evidence type="ECO:0000313" key="9">
    <source>
        <dbReference type="EMBL" id="MBM7083659.1"/>
    </source>
</evidence>
<protein>
    <recommendedName>
        <fullName evidence="5">Peptidyl-prolyl cis-trans isomerase</fullName>
        <ecNumber evidence="5">5.2.1.8</ecNumber>
    </recommendedName>
</protein>
<proteinExistence type="inferred from homology"/>
<evidence type="ECO:0000256" key="2">
    <source>
        <dbReference type="ARBA" id="ARBA00023110"/>
    </source>
</evidence>
<dbReference type="GO" id="GO:0016853">
    <property type="term" value="F:isomerase activity"/>
    <property type="evidence" value="ECO:0007669"/>
    <property type="project" value="UniProtKB-KW"/>
</dbReference>
<dbReference type="InterPro" id="IPR044609">
    <property type="entry name" value="FKBP2/11"/>
</dbReference>
<feature type="region of interest" description="Disordered" evidence="6">
    <location>
        <begin position="1"/>
        <end position="69"/>
    </location>
</feature>
<keyword evidence="7" id="KW-0472">Membrane</keyword>
<feature type="domain" description="PPIase FKBP-type" evidence="8">
    <location>
        <begin position="174"/>
        <end position="262"/>
    </location>
</feature>
<dbReference type="Pfam" id="PF00254">
    <property type="entry name" value="FKBP_C"/>
    <property type="match status" value="1"/>
</dbReference>
<comment type="catalytic activity">
    <reaction evidence="1 4 5">
        <text>[protein]-peptidylproline (omega=180) = [protein]-peptidylproline (omega=0)</text>
        <dbReference type="Rhea" id="RHEA:16237"/>
        <dbReference type="Rhea" id="RHEA-COMP:10747"/>
        <dbReference type="Rhea" id="RHEA-COMP:10748"/>
        <dbReference type="ChEBI" id="CHEBI:83833"/>
        <dbReference type="ChEBI" id="CHEBI:83834"/>
        <dbReference type="EC" id="5.2.1.8"/>
    </reaction>
</comment>
<organism evidence="9 10">
    <name type="scientific">Micromonospora humidisoli</name>
    <dbReference type="NCBI Taxonomy" id="2807622"/>
    <lineage>
        <taxon>Bacteria</taxon>
        <taxon>Bacillati</taxon>
        <taxon>Actinomycetota</taxon>
        <taxon>Actinomycetes</taxon>
        <taxon>Micromonosporales</taxon>
        <taxon>Micromonosporaceae</taxon>
        <taxon>Micromonospora</taxon>
    </lineage>
</organism>
<dbReference type="EMBL" id="JAFEUO010000003">
    <property type="protein sequence ID" value="MBM7083659.1"/>
    <property type="molecule type" value="Genomic_DNA"/>
</dbReference>
<accession>A0ABS2JCW5</accession>
<evidence type="ECO:0000256" key="6">
    <source>
        <dbReference type="SAM" id="MobiDB-lite"/>
    </source>
</evidence>
<keyword evidence="10" id="KW-1185">Reference proteome</keyword>
<dbReference type="PANTHER" id="PTHR45779">
    <property type="entry name" value="PEPTIDYLPROLYL ISOMERASE"/>
    <property type="match status" value="1"/>
</dbReference>
<reference evidence="9 10" key="1">
    <citation type="submission" date="2021-02" db="EMBL/GenBank/DDBJ databases">
        <authorList>
            <person name="Lee D.-H."/>
        </authorList>
    </citation>
    <scope>NUCLEOTIDE SEQUENCE [LARGE SCALE GENOMIC DNA]</scope>
    <source>
        <strain evidence="9 10">MMS20-R2-29</strain>
    </source>
</reference>
<dbReference type="SUPFAM" id="SSF54534">
    <property type="entry name" value="FKBP-like"/>
    <property type="match status" value="1"/>
</dbReference>
<evidence type="ECO:0000256" key="7">
    <source>
        <dbReference type="SAM" id="Phobius"/>
    </source>
</evidence>
<keyword evidence="7" id="KW-1133">Transmembrane helix</keyword>
<dbReference type="InterPro" id="IPR046357">
    <property type="entry name" value="PPIase_dom_sf"/>
</dbReference>
<keyword evidence="7" id="KW-0812">Transmembrane</keyword>
<evidence type="ECO:0000256" key="3">
    <source>
        <dbReference type="ARBA" id="ARBA00023235"/>
    </source>
</evidence>
<dbReference type="InterPro" id="IPR001179">
    <property type="entry name" value="PPIase_FKBP_dom"/>
</dbReference>
<dbReference type="EC" id="5.2.1.8" evidence="5"/>
<dbReference type="Gene3D" id="3.10.50.40">
    <property type="match status" value="1"/>
</dbReference>
<keyword evidence="3 4" id="KW-0413">Isomerase</keyword>
<keyword evidence="2 4" id="KW-0697">Rotamase</keyword>
<comment type="similarity">
    <text evidence="5">Belongs to the FKBP-type PPIase family.</text>
</comment>
<evidence type="ECO:0000313" key="10">
    <source>
        <dbReference type="Proteomes" id="UP000809587"/>
    </source>
</evidence>